<feature type="compositionally biased region" description="Basic and acidic residues" evidence="1">
    <location>
        <begin position="27"/>
        <end position="61"/>
    </location>
</feature>
<feature type="compositionally biased region" description="Basic and acidic residues" evidence="1">
    <location>
        <begin position="68"/>
        <end position="87"/>
    </location>
</feature>
<protein>
    <submittedName>
        <fullName evidence="2">Uncharacterized protein</fullName>
    </submittedName>
</protein>
<organism evidence="2 3">
    <name type="scientific">Polymorphospora lycopeni</name>
    <dbReference type="NCBI Taxonomy" id="3140240"/>
    <lineage>
        <taxon>Bacteria</taxon>
        <taxon>Bacillati</taxon>
        <taxon>Actinomycetota</taxon>
        <taxon>Actinomycetes</taxon>
        <taxon>Micromonosporales</taxon>
        <taxon>Micromonosporaceae</taxon>
        <taxon>Polymorphospora</taxon>
    </lineage>
</organism>
<comment type="caution">
    <text evidence="2">The sequence shown here is derived from an EMBL/GenBank/DDBJ whole genome shotgun (WGS) entry which is preliminary data.</text>
</comment>
<feature type="region of interest" description="Disordered" evidence="1">
    <location>
        <begin position="1"/>
        <end position="175"/>
    </location>
</feature>
<dbReference type="RefSeq" id="WP_375734036.1">
    <property type="nucleotide sequence ID" value="NZ_JBCGDC010000024.1"/>
</dbReference>
<feature type="compositionally biased region" description="Basic and acidic residues" evidence="1">
    <location>
        <begin position="94"/>
        <end position="104"/>
    </location>
</feature>
<name>A0ABV5CNN4_9ACTN</name>
<gene>
    <name evidence="2" type="ORF">AAFH96_10885</name>
</gene>
<evidence type="ECO:0000313" key="2">
    <source>
        <dbReference type="EMBL" id="MFB6393609.1"/>
    </source>
</evidence>
<keyword evidence="3" id="KW-1185">Reference proteome</keyword>
<reference evidence="2 3" key="1">
    <citation type="submission" date="2024-04" db="EMBL/GenBank/DDBJ databases">
        <title>Polymorphospora sp. isolated from Baiyangdian Lake in Xiong'an New Area.</title>
        <authorList>
            <person name="Zhang X."/>
            <person name="Liu J."/>
        </authorList>
    </citation>
    <scope>NUCLEOTIDE SEQUENCE [LARGE SCALE GENOMIC DNA]</scope>
    <source>
        <strain evidence="2 3">2-325</strain>
    </source>
</reference>
<feature type="compositionally biased region" description="Basic and acidic residues" evidence="1">
    <location>
        <begin position="115"/>
        <end position="149"/>
    </location>
</feature>
<dbReference type="Proteomes" id="UP001582793">
    <property type="component" value="Unassembled WGS sequence"/>
</dbReference>
<feature type="compositionally biased region" description="Low complexity" evidence="1">
    <location>
        <begin position="150"/>
        <end position="166"/>
    </location>
</feature>
<accession>A0ABV5CNN4</accession>
<dbReference type="EMBL" id="JBCGDC010000024">
    <property type="protein sequence ID" value="MFB6393609.1"/>
    <property type="molecule type" value="Genomic_DNA"/>
</dbReference>
<evidence type="ECO:0000313" key="3">
    <source>
        <dbReference type="Proteomes" id="UP001582793"/>
    </source>
</evidence>
<feature type="compositionally biased region" description="Basic and acidic residues" evidence="1">
    <location>
        <begin position="1"/>
        <end position="15"/>
    </location>
</feature>
<evidence type="ECO:0000256" key="1">
    <source>
        <dbReference type="SAM" id="MobiDB-lite"/>
    </source>
</evidence>
<sequence length="268" mass="28974">MRHHDQQLREPDVVRSHPVPVPEQDDAPDRTSARRADGFASDPRDTPEYDHTPDPGHDHPGRAAPDAMDLRRDRPDPAGDHGVDGHDPAVNGFHADRTASKADTDTTDGPADTVAVDHRPGDNRTDTGAVDHRFDDDRTDATTGDRRPDPVAVDPAADGAAEAEPAGGSGLMPGDVPGEPVAVLIPAATAQALRQRWREVQLRFVDDPRAAAGEAQDLVDEAVQTLATALAEQKDDLGGWRSSGADDTERLRVTVRRYRDFLDRLLDT</sequence>
<proteinExistence type="predicted"/>